<evidence type="ECO:0000313" key="3">
    <source>
        <dbReference type="Proteomes" id="UP000253083"/>
    </source>
</evidence>
<gene>
    <name evidence="2" type="ORF">DFR28_101568</name>
</gene>
<proteinExistence type="predicted"/>
<reference evidence="2 3" key="1">
    <citation type="submission" date="2018-06" db="EMBL/GenBank/DDBJ databases">
        <title>Genomic Encyclopedia of Type Strains, Phase IV (KMG-IV): sequencing the most valuable type-strain genomes for metagenomic binning, comparative biology and taxonomic classification.</title>
        <authorList>
            <person name="Goeker M."/>
        </authorList>
    </citation>
    <scope>NUCLEOTIDE SEQUENCE [LARGE SCALE GENOMIC DNA]</scope>
    <source>
        <strain evidence="2 3">DSM 24032</strain>
    </source>
</reference>
<sequence length="69" mass="7736">MTKTHARTKSQSTTKAPRNPVARAPIMRKGGAHQNAKSPARASEERITRTASSNWRDDVSFEKTLKDRD</sequence>
<protein>
    <submittedName>
        <fullName evidence="2">Uncharacterized protein</fullName>
    </submittedName>
</protein>
<feature type="region of interest" description="Disordered" evidence="1">
    <location>
        <begin position="1"/>
        <end position="54"/>
    </location>
</feature>
<dbReference type="EMBL" id="QNRT01000001">
    <property type="protein sequence ID" value="RBP53183.1"/>
    <property type="molecule type" value="Genomic_DNA"/>
</dbReference>
<comment type="caution">
    <text evidence="2">The sequence shown here is derived from an EMBL/GenBank/DDBJ whole genome shotgun (WGS) entry which is preliminary data.</text>
</comment>
<organism evidence="2 3">
    <name type="scientific">Arenicella xantha</name>
    <dbReference type="NCBI Taxonomy" id="644221"/>
    <lineage>
        <taxon>Bacteria</taxon>
        <taxon>Pseudomonadati</taxon>
        <taxon>Pseudomonadota</taxon>
        <taxon>Gammaproteobacteria</taxon>
        <taxon>Arenicellales</taxon>
        <taxon>Arenicellaceae</taxon>
        <taxon>Arenicella</taxon>
    </lineage>
</organism>
<dbReference type="OrthoDB" id="6198916at2"/>
<keyword evidence="3" id="KW-1185">Reference proteome</keyword>
<dbReference type="InParanoid" id="A0A395JPB1"/>
<dbReference type="AlphaFoldDB" id="A0A395JPB1"/>
<evidence type="ECO:0000256" key="1">
    <source>
        <dbReference type="SAM" id="MobiDB-lite"/>
    </source>
</evidence>
<dbReference type="RefSeq" id="WP_113952775.1">
    <property type="nucleotide sequence ID" value="NZ_QNRT01000001.1"/>
</dbReference>
<name>A0A395JPB1_9GAMM</name>
<dbReference type="Proteomes" id="UP000253083">
    <property type="component" value="Unassembled WGS sequence"/>
</dbReference>
<accession>A0A395JPB1</accession>
<evidence type="ECO:0000313" key="2">
    <source>
        <dbReference type="EMBL" id="RBP53183.1"/>
    </source>
</evidence>